<keyword evidence="2" id="KW-1185">Reference proteome</keyword>
<evidence type="ECO:0000313" key="1">
    <source>
        <dbReference type="EMBL" id="RJF92044.1"/>
    </source>
</evidence>
<sequence length="612" mass="68140">MALPYTLGPRVTLPAYIAPYASSESEPATRSLWIYALDPATVGLREPVLKIAVPYERLLPGPSGALFAVAGGALHPDLVQAMDWMPSRAERYAAHPLDLNELSMALNAGLLPSTGDPRFAAQMTYAVCQEVYGVFRKALGRNPSWGPWAAQRVADRKPTALILKPQAFRDTNAYYDPVAGTLEFGFFHAEKTSSPYVLPGGLVFTALSRDIIAHELSHALLDGMRAQFVHDTHIDVGAFHEGFADIIAMLMHFSREELVVQALEESTRGLNVDLLLEMGKQFGEAINGEIGGALRRALKREESPDTPSDKLVKYSDPHCTESHDRGSILVSAIFEAFLSVYQRKAKPFFKIARLTGAETGTQMSAELLQLLASEVGKLAAHFLSICIRAIDYCPPVDIRFGEYLRALITADHDIVANDRLGYRDALIKAFRRRDIALDHVVDLSEDSLRWKAPDLDLPPVDALRFSLLRFTDTGIERANASEYERRAHALGRYVTASPERLAVFGLHEPGQRYGPVVVESIRLAHQAMSDGMYRSQLVAEVTQERNDGRRSFIGGATVLIGNQGNIRYLIRKRVDDMKRRHEEQLYAVERDAQKLNFKVLHKKRKIKAIART</sequence>
<proteinExistence type="predicted"/>
<evidence type="ECO:0000313" key="2">
    <source>
        <dbReference type="Proteomes" id="UP000265955"/>
    </source>
</evidence>
<dbReference type="AlphaFoldDB" id="A0A3A3FHR0"/>
<organism evidence="1 2">
    <name type="scientific">Noviherbaspirillum saxi</name>
    <dbReference type="NCBI Taxonomy" id="2320863"/>
    <lineage>
        <taxon>Bacteria</taxon>
        <taxon>Pseudomonadati</taxon>
        <taxon>Pseudomonadota</taxon>
        <taxon>Betaproteobacteria</taxon>
        <taxon>Burkholderiales</taxon>
        <taxon>Oxalobacteraceae</taxon>
        <taxon>Noviherbaspirillum</taxon>
    </lineage>
</organism>
<dbReference type="CDD" id="cd09598">
    <property type="entry name" value="M4_like"/>
    <property type="match status" value="1"/>
</dbReference>
<name>A0A3A3FHR0_9BURK</name>
<dbReference type="OrthoDB" id="178184at2"/>
<dbReference type="Proteomes" id="UP000265955">
    <property type="component" value="Unassembled WGS sequence"/>
</dbReference>
<accession>A0A3A3FHR0</accession>
<gene>
    <name evidence="1" type="ORF">D3871_25650</name>
</gene>
<dbReference type="SUPFAM" id="SSF55486">
    <property type="entry name" value="Metalloproteases ('zincins'), catalytic domain"/>
    <property type="match status" value="1"/>
</dbReference>
<reference evidence="2" key="1">
    <citation type="submission" date="2018-09" db="EMBL/GenBank/DDBJ databases">
        <authorList>
            <person name="Zhu H."/>
        </authorList>
    </citation>
    <scope>NUCLEOTIDE SEQUENCE [LARGE SCALE GENOMIC DNA]</scope>
    <source>
        <strain evidence="2">K1R23-30</strain>
    </source>
</reference>
<dbReference type="RefSeq" id="WP_119771930.1">
    <property type="nucleotide sequence ID" value="NZ_QYUO01000003.1"/>
</dbReference>
<protein>
    <submittedName>
        <fullName evidence="1">Uncharacterized protein</fullName>
    </submittedName>
</protein>
<comment type="caution">
    <text evidence="1">The sequence shown here is derived from an EMBL/GenBank/DDBJ whole genome shotgun (WGS) entry which is preliminary data.</text>
</comment>
<dbReference type="EMBL" id="QYUO01000003">
    <property type="protein sequence ID" value="RJF92044.1"/>
    <property type="molecule type" value="Genomic_DNA"/>
</dbReference>